<organism evidence="7 8">
    <name type="scientific">Streptomyces aureus</name>
    <dbReference type="NCBI Taxonomy" id="193461"/>
    <lineage>
        <taxon>Bacteria</taxon>
        <taxon>Bacillati</taxon>
        <taxon>Actinomycetota</taxon>
        <taxon>Actinomycetes</taxon>
        <taxon>Kitasatosporales</taxon>
        <taxon>Streptomycetaceae</taxon>
        <taxon>Streptomyces</taxon>
    </lineage>
</organism>
<dbReference type="PANTHER" id="PTHR11662:SF399">
    <property type="entry name" value="FI19708P1-RELATED"/>
    <property type="match status" value="1"/>
</dbReference>
<proteinExistence type="predicted"/>
<sequence length="447" mass="47838">MSRRTQADNYRWRVGGLLAVGMFVGYLDRVNLSVAAGPLSQSLHLSPSQLGVILSAYLWTYAVLQLPVGSLIDRIGIRWIMRISTILWTLASFLTAFAGGLGTLMLYRLILGIGETPVFPASWKATTVWFPYTERSTSTGLLNAASRLSSFLGLPAMAFVVSLYGWQAAFILTGFLSLLYTVAFWAIYRSPADAMRAGRLTEEEHAYIVDGGAHVELPASGAKRISLRYLLRRRKVWGLTLGYGFVAYVTYLLLSWLPVYLQESLGVSVLSSGLYSAIPWGVAALAEFFIAGRLADYLVKRAADPTRTRRGFLVFSGLATSAVIGAIVSHSVPVVVVFLSVGMAGLVVNITTGVSIIGLVAPSGSEGTLGGLVNAAANLIGLASPIVTGFVVQTTGSFIPAFIIAGVFMALGLFCYLVVLGRIEQIPRPASETDQSPGDTPVRATAH</sequence>
<evidence type="ECO:0000256" key="4">
    <source>
        <dbReference type="ARBA" id="ARBA00023136"/>
    </source>
</evidence>
<keyword evidence="2 5" id="KW-0812">Transmembrane</keyword>
<feature type="transmembrane region" description="Helical" evidence="5">
    <location>
        <begin position="236"/>
        <end position="257"/>
    </location>
</feature>
<dbReference type="Pfam" id="PF07690">
    <property type="entry name" value="MFS_1"/>
    <property type="match status" value="1"/>
</dbReference>
<feature type="transmembrane region" description="Helical" evidence="5">
    <location>
        <begin position="164"/>
        <end position="188"/>
    </location>
</feature>
<protein>
    <submittedName>
        <fullName evidence="7">MFS transporter</fullName>
    </submittedName>
</protein>
<gene>
    <name evidence="7" type="ORF">ACEG43_46010</name>
</gene>
<evidence type="ECO:0000313" key="8">
    <source>
        <dbReference type="Proteomes" id="UP001571476"/>
    </source>
</evidence>
<dbReference type="CDD" id="cd17319">
    <property type="entry name" value="MFS_ExuT_GudP_like"/>
    <property type="match status" value="1"/>
</dbReference>
<dbReference type="RefSeq" id="WP_372567213.1">
    <property type="nucleotide sequence ID" value="NZ_JBGOSP010000058.1"/>
</dbReference>
<evidence type="ECO:0000256" key="5">
    <source>
        <dbReference type="SAM" id="Phobius"/>
    </source>
</evidence>
<feature type="transmembrane region" description="Helical" evidence="5">
    <location>
        <begin position="277"/>
        <end position="299"/>
    </location>
</feature>
<evidence type="ECO:0000313" key="7">
    <source>
        <dbReference type="EMBL" id="MFA3843391.1"/>
    </source>
</evidence>
<dbReference type="PANTHER" id="PTHR11662">
    <property type="entry name" value="SOLUTE CARRIER FAMILY 17"/>
    <property type="match status" value="1"/>
</dbReference>
<feature type="transmembrane region" description="Helical" evidence="5">
    <location>
        <begin position="85"/>
        <end position="110"/>
    </location>
</feature>
<dbReference type="Proteomes" id="UP001571476">
    <property type="component" value="Unassembled WGS sequence"/>
</dbReference>
<name>A0ABV4T1M8_9ACTN</name>
<feature type="transmembrane region" description="Helical" evidence="5">
    <location>
        <begin position="334"/>
        <end position="360"/>
    </location>
</feature>
<evidence type="ECO:0000256" key="3">
    <source>
        <dbReference type="ARBA" id="ARBA00022989"/>
    </source>
</evidence>
<reference evidence="7 8" key="1">
    <citation type="submission" date="2024-08" db="EMBL/GenBank/DDBJ databases">
        <title>Genome sequence of Streptomyces aureus CACIA-1.46HGO.</title>
        <authorList>
            <person name="Evangelista-Martinez Z."/>
        </authorList>
    </citation>
    <scope>NUCLEOTIDE SEQUENCE [LARGE SCALE GENOMIC DNA]</scope>
    <source>
        <strain evidence="7 8">CACIA-1.46HGO</strain>
    </source>
</reference>
<feature type="transmembrane region" description="Helical" evidence="5">
    <location>
        <begin position="12"/>
        <end position="30"/>
    </location>
</feature>
<dbReference type="SUPFAM" id="SSF103473">
    <property type="entry name" value="MFS general substrate transporter"/>
    <property type="match status" value="1"/>
</dbReference>
<accession>A0ABV4T1M8</accession>
<dbReference type="PROSITE" id="PS50850">
    <property type="entry name" value="MFS"/>
    <property type="match status" value="1"/>
</dbReference>
<dbReference type="InterPro" id="IPR050382">
    <property type="entry name" value="MFS_Na/Anion_cotransporter"/>
</dbReference>
<feature type="domain" description="Major facilitator superfamily (MFS) profile" evidence="6">
    <location>
        <begin position="14"/>
        <end position="424"/>
    </location>
</feature>
<dbReference type="InterPro" id="IPR020846">
    <property type="entry name" value="MFS_dom"/>
</dbReference>
<feature type="transmembrane region" description="Helical" evidence="5">
    <location>
        <begin position="372"/>
        <end position="392"/>
    </location>
</feature>
<dbReference type="Gene3D" id="1.20.1250.20">
    <property type="entry name" value="MFS general substrate transporter like domains"/>
    <property type="match status" value="2"/>
</dbReference>
<feature type="transmembrane region" description="Helical" evidence="5">
    <location>
        <begin position="50"/>
        <end position="73"/>
    </location>
</feature>
<comment type="caution">
    <text evidence="7">The sequence shown here is derived from an EMBL/GenBank/DDBJ whole genome shotgun (WGS) entry which is preliminary data.</text>
</comment>
<evidence type="ECO:0000256" key="2">
    <source>
        <dbReference type="ARBA" id="ARBA00022692"/>
    </source>
</evidence>
<dbReference type="EMBL" id="JBGOSP010000058">
    <property type="protein sequence ID" value="MFA3843391.1"/>
    <property type="molecule type" value="Genomic_DNA"/>
</dbReference>
<comment type="subcellular location">
    <subcellularLocation>
        <location evidence="1">Cell membrane</location>
        <topology evidence="1">Multi-pass membrane protein</topology>
    </subcellularLocation>
</comment>
<dbReference type="InterPro" id="IPR011701">
    <property type="entry name" value="MFS"/>
</dbReference>
<evidence type="ECO:0000256" key="1">
    <source>
        <dbReference type="ARBA" id="ARBA00004651"/>
    </source>
</evidence>
<dbReference type="InterPro" id="IPR036259">
    <property type="entry name" value="MFS_trans_sf"/>
</dbReference>
<feature type="transmembrane region" description="Helical" evidence="5">
    <location>
        <begin position="398"/>
        <end position="419"/>
    </location>
</feature>
<keyword evidence="8" id="KW-1185">Reference proteome</keyword>
<keyword evidence="3 5" id="KW-1133">Transmembrane helix</keyword>
<feature type="transmembrane region" description="Helical" evidence="5">
    <location>
        <begin position="311"/>
        <end position="328"/>
    </location>
</feature>
<keyword evidence="4 5" id="KW-0472">Membrane</keyword>
<evidence type="ECO:0000259" key="6">
    <source>
        <dbReference type="PROSITE" id="PS50850"/>
    </source>
</evidence>